<name>A0A3N1P8N7_9GAMM</name>
<sequence length="363" mass="39991">MFRTLLLLALFTLPALADVEEDRLPKAESAMPGLIEPFKPLLARLSASPDMATVVEVASQGFTLGKDIAKTQLDDRPLYWFRLAGKAKLRALALPDAQKDKLLRRFERVSRGIEDVHFKPGIKHILLTGFDPFFLDRHIDQSNPSGLAALLLDGTILEKDGVKAQLETVLVPVRFADFDEGLIEQTLLPYYTQHTADMVVTVSMGRSDFDIERFPGKRRSAEAPDNLRVMTGATAAVPKLPLLYGKPLSGKEFVALSLPVDALQDGEGPFKMNDNRKVTTLAGDREPQHLFELDGQVSVNGSGGGYLSNEISYRAIRLRNLLKSHIPTGHIHTPRIEAYDKAKEAAIVKQLGSMLTQATGTLQ</sequence>
<dbReference type="SUPFAM" id="SSF53182">
    <property type="entry name" value="Pyrrolidone carboxyl peptidase (pyroglutamate aminopeptidase)"/>
    <property type="match status" value="1"/>
</dbReference>
<proteinExistence type="inferred from homology"/>
<comment type="caution">
    <text evidence="6">The sequence shown here is derived from an EMBL/GenBank/DDBJ whole genome shotgun (WGS) entry which is preliminary data.</text>
</comment>
<evidence type="ECO:0000256" key="4">
    <source>
        <dbReference type="ARBA" id="ARBA00022807"/>
    </source>
</evidence>
<comment type="similarity">
    <text evidence="1">Belongs to the peptidase C15 family.</text>
</comment>
<dbReference type="Proteomes" id="UP000268033">
    <property type="component" value="Unassembled WGS sequence"/>
</dbReference>
<protein>
    <submittedName>
        <fullName evidence="6">Pyrrolidone-carboxylate peptidase</fullName>
    </submittedName>
</protein>
<dbReference type="GO" id="GO:0008234">
    <property type="term" value="F:cysteine-type peptidase activity"/>
    <property type="evidence" value="ECO:0007669"/>
    <property type="project" value="UniProtKB-KW"/>
</dbReference>
<evidence type="ECO:0000313" key="7">
    <source>
        <dbReference type="Proteomes" id="UP000268033"/>
    </source>
</evidence>
<keyword evidence="5" id="KW-0732">Signal</keyword>
<keyword evidence="4" id="KW-0788">Thiol protease</keyword>
<dbReference type="RefSeq" id="WP_123422086.1">
    <property type="nucleotide sequence ID" value="NZ_JBLXAC010000011.1"/>
</dbReference>
<evidence type="ECO:0000256" key="5">
    <source>
        <dbReference type="SAM" id="SignalP"/>
    </source>
</evidence>
<dbReference type="Pfam" id="PF01470">
    <property type="entry name" value="Peptidase_C15"/>
    <property type="match status" value="1"/>
</dbReference>
<gene>
    <name evidence="6" type="ORF">EDC28_107292</name>
</gene>
<evidence type="ECO:0000256" key="2">
    <source>
        <dbReference type="ARBA" id="ARBA00022670"/>
    </source>
</evidence>
<feature type="signal peptide" evidence="5">
    <location>
        <begin position="1"/>
        <end position="17"/>
    </location>
</feature>
<feature type="chain" id="PRO_5018222483" evidence="5">
    <location>
        <begin position="18"/>
        <end position="363"/>
    </location>
</feature>
<dbReference type="EMBL" id="RJUL01000007">
    <property type="protein sequence ID" value="ROQ24409.1"/>
    <property type="molecule type" value="Genomic_DNA"/>
</dbReference>
<keyword evidence="3" id="KW-0378">Hydrolase</keyword>
<keyword evidence="2" id="KW-0645">Protease</keyword>
<evidence type="ECO:0000256" key="3">
    <source>
        <dbReference type="ARBA" id="ARBA00022801"/>
    </source>
</evidence>
<dbReference type="GO" id="GO:0006508">
    <property type="term" value="P:proteolysis"/>
    <property type="evidence" value="ECO:0007669"/>
    <property type="project" value="UniProtKB-KW"/>
</dbReference>
<accession>A0A3N1P8N7</accession>
<reference evidence="6 7" key="1">
    <citation type="submission" date="2018-11" db="EMBL/GenBank/DDBJ databases">
        <title>Genomic Encyclopedia of Type Strains, Phase IV (KMG-IV): sequencing the most valuable type-strain genomes for metagenomic binning, comparative biology and taxonomic classification.</title>
        <authorList>
            <person name="Goeker M."/>
        </authorList>
    </citation>
    <scope>NUCLEOTIDE SEQUENCE [LARGE SCALE GENOMIC DNA]</scope>
    <source>
        <strain evidence="6 7">DSM 21945</strain>
    </source>
</reference>
<evidence type="ECO:0000313" key="6">
    <source>
        <dbReference type="EMBL" id="ROQ24409.1"/>
    </source>
</evidence>
<organism evidence="6 7">
    <name type="scientific">Gallaecimonas pentaromativorans</name>
    <dbReference type="NCBI Taxonomy" id="584787"/>
    <lineage>
        <taxon>Bacteria</taxon>
        <taxon>Pseudomonadati</taxon>
        <taxon>Pseudomonadota</taxon>
        <taxon>Gammaproteobacteria</taxon>
        <taxon>Enterobacterales</taxon>
        <taxon>Gallaecimonadaceae</taxon>
        <taxon>Gallaecimonas</taxon>
    </lineage>
</organism>
<dbReference type="InterPro" id="IPR016125">
    <property type="entry name" value="Peptidase_C15-like"/>
</dbReference>
<evidence type="ECO:0000256" key="1">
    <source>
        <dbReference type="ARBA" id="ARBA00006641"/>
    </source>
</evidence>
<dbReference type="AlphaFoldDB" id="A0A3N1P8N7"/>
<dbReference type="Gene3D" id="3.40.630.20">
    <property type="entry name" value="Peptidase C15, pyroglutamyl peptidase I-like"/>
    <property type="match status" value="1"/>
</dbReference>
<dbReference type="InterPro" id="IPR036440">
    <property type="entry name" value="Peptidase_C15-like_sf"/>
</dbReference>
<keyword evidence="7" id="KW-1185">Reference proteome</keyword>
<dbReference type="STRING" id="584787.GCA_001247655_00821"/>